<sequence length="62" mass="7347">MPQCVVESPLRHIQELPRPGAVSWENVPASTRELCEDAVAKIRIRIRNRRLYLHPFFRSYDK</sequence>
<protein>
    <submittedName>
        <fullName evidence="1">Uncharacterized protein</fullName>
    </submittedName>
</protein>
<dbReference type="EMBL" id="JAMKOV010000001">
    <property type="protein sequence ID" value="KAI8044395.1"/>
    <property type="molecule type" value="Genomic_DNA"/>
</dbReference>
<evidence type="ECO:0000313" key="2">
    <source>
        <dbReference type="Proteomes" id="UP001059596"/>
    </source>
</evidence>
<dbReference type="Proteomes" id="UP001059596">
    <property type="component" value="Chromosome 3R"/>
</dbReference>
<evidence type="ECO:0000313" key="1">
    <source>
        <dbReference type="EMBL" id="KAI8044395.1"/>
    </source>
</evidence>
<proteinExistence type="predicted"/>
<reference evidence="1" key="1">
    <citation type="journal article" date="2023" name="Genome Biol. Evol.">
        <title>Long-read-based Genome Assembly of Drosophila gunungcola Reveals Fewer Chemosensory Genes in Flower-breeding Species.</title>
        <authorList>
            <person name="Negi A."/>
            <person name="Liao B.Y."/>
            <person name="Yeh S.D."/>
        </authorList>
    </citation>
    <scope>NUCLEOTIDE SEQUENCE</scope>
    <source>
        <strain evidence="1">Sukarami</strain>
    </source>
</reference>
<keyword evidence="2" id="KW-1185">Reference proteome</keyword>
<gene>
    <name evidence="1" type="ORF">M5D96_000553</name>
</gene>
<name>A0A9P9YWD8_9MUSC</name>
<comment type="caution">
    <text evidence="1">The sequence shown here is derived from an EMBL/GenBank/DDBJ whole genome shotgun (WGS) entry which is preliminary data.</text>
</comment>
<accession>A0A9P9YWD8</accession>
<dbReference type="AlphaFoldDB" id="A0A9P9YWD8"/>
<organism evidence="1 2">
    <name type="scientific">Drosophila gunungcola</name>
    <name type="common">fruit fly</name>
    <dbReference type="NCBI Taxonomy" id="103775"/>
    <lineage>
        <taxon>Eukaryota</taxon>
        <taxon>Metazoa</taxon>
        <taxon>Ecdysozoa</taxon>
        <taxon>Arthropoda</taxon>
        <taxon>Hexapoda</taxon>
        <taxon>Insecta</taxon>
        <taxon>Pterygota</taxon>
        <taxon>Neoptera</taxon>
        <taxon>Endopterygota</taxon>
        <taxon>Diptera</taxon>
        <taxon>Brachycera</taxon>
        <taxon>Muscomorpha</taxon>
        <taxon>Ephydroidea</taxon>
        <taxon>Drosophilidae</taxon>
        <taxon>Drosophila</taxon>
        <taxon>Sophophora</taxon>
    </lineage>
</organism>